<dbReference type="GO" id="GO:0005668">
    <property type="term" value="C:RNA polymerase transcription factor SL1 complex"/>
    <property type="evidence" value="ECO:0007669"/>
    <property type="project" value="InterPro"/>
</dbReference>
<name>A0A6J1UXJ3_9SAUR</name>
<comment type="subcellular location">
    <subcellularLocation>
        <location evidence="1">Nucleus</location>
    </subcellularLocation>
</comment>
<keyword evidence="5" id="KW-0238">DNA-binding</keyword>
<keyword evidence="7" id="KW-0539">Nucleus</keyword>
<feature type="compositionally biased region" description="Polar residues" evidence="12">
    <location>
        <begin position="52"/>
        <end position="65"/>
    </location>
</feature>
<evidence type="ECO:0000256" key="10">
    <source>
        <dbReference type="ARBA" id="ARBA00030353"/>
    </source>
</evidence>
<keyword evidence="3" id="KW-0597">Phosphoprotein</keyword>
<evidence type="ECO:0000256" key="8">
    <source>
        <dbReference type="ARBA" id="ARBA00025110"/>
    </source>
</evidence>
<comment type="subunit">
    <text evidence="9">Component of the transcription factor SL1/TIF-IB complex, composed of TBP and at least TAF1A, TAF1B, TAF1C and TAF1D. Interacts with UBTF.</text>
</comment>
<dbReference type="GO" id="GO:0003677">
    <property type="term" value="F:DNA binding"/>
    <property type="evidence" value="ECO:0007669"/>
    <property type="project" value="UniProtKB-KW"/>
</dbReference>
<evidence type="ECO:0000256" key="6">
    <source>
        <dbReference type="ARBA" id="ARBA00023163"/>
    </source>
</evidence>
<dbReference type="AlphaFoldDB" id="A0A6J1UXJ3"/>
<dbReference type="RefSeq" id="XP_026535701.1">
    <property type="nucleotide sequence ID" value="XM_026679916.1"/>
</dbReference>
<dbReference type="PANTHER" id="PTHR14562:SF3">
    <property type="entry name" value="TATA BOX-BINDING PROTEIN-ASSOCIATED FACTOR RNA POLYMERASE I SUBUNIT D"/>
    <property type="match status" value="1"/>
</dbReference>
<dbReference type="GO" id="GO:0005654">
    <property type="term" value="C:nucleoplasm"/>
    <property type="evidence" value="ECO:0007669"/>
    <property type="project" value="TreeGrafter"/>
</dbReference>
<keyword evidence="4" id="KW-0805">Transcription regulation</keyword>
<reference evidence="14" key="1">
    <citation type="submission" date="2025-08" db="UniProtKB">
        <authorList>
            <consortium name="RefSeq"/>
        </authorList>
    </citation>
    <scope>IDENTIFICATION</scope>
</reference>
<protein>
    <recommendedName>
        <fullName evidence="2">TATA box-binding protein-associated factor RNA polymerase I subunit D</fullName>
    </recommendedName>
    <alternativeName>
        <fullName evidence="11">TATA box-binding protein-associated factor 1D</fullName>
    </alternativeName>
    <alternativeName>
        <fullName evidence="10">Transcription initiation factor SL1/TIF-IB subunit D</fullName>
    </alternativeName>
</protein>
<keyword evidence="6" id="KW-0804">Transcription</keyword>
<dbReference type="Proteomes" id="UP000504612">
    <property type="component" value="Unplaced"/>
</dbReference>
<evidence type="ECO:0000313" key="14">
    <source>
        <dbReference type="RefSeq" id="XP_026535701.1"/>
    </source>
</evidence>
<evidence type="ECO:0000256" key="1">
    <source>
        <dbReference type="ARBA" id="ARBA00004123"/>
    </source>
</evidence>
<evidence type="ECO:0000256" key="9">
    <source>
        <dbReference type="ARBA" id="ARBA00025940"/>
    </source>
</evidence>
<dbReference type="Pfam" id="PF15333">
    <property type="entry name" value="TAF1D"/>
    <property type="match status" value="1"/>
</dbReference>
<accession>A0A6J1UXJ3</accession>
<organism evidence="13 14">
    <name type="scientific">Notechis scutatus</name>
    <name type="common">mainland tiger snake</name>
    <dbReference type="NCBI Taxonomy" id="8663"/>
    <lineage>
        <taxon>Eukaryota</taxon>
        <taxon>Metazoa</taxon>
        <taxon>Chordata</taxon>
        <taxon>Craniata</taxon>
        <taxon>Vertebrata</taxon>
        <taxon>Euteleostomi</taxon>
        <taxon>Lepidosauria</taxon>
        <taxon>Squamata</taxon>
        <taxon>Bifurcata</taxon>
        <taxon>Unidentata</taxon>
        <taxon>Episquamata</taxon>
        <taxon>Toxicofera</taxon>
        <taxon>Serpentes</taxon>
        <taxon>Colubroidea</taxon>
        <taxon>Elapidae</taxon>
        <taxon>Hydrophiinae</taxon>
        <taxon>Notechis</taxon>
    </lineage>
</organism>
<feature type="region of interest" description="Disordered" evidence="12">
    <location>
        <begin position="105"/>
        <end position="138"/>
    </location>
</feature>
<dbReference type="InterPro" id="IPR027976">
    <property type="entry name" value="TAF1D"/>
</dbReference>
<dbReference type="GeneID" id="113420118"/>
<keyword evidence="13" id="KW-1185">Reference proteome</keyword>
<evidence type="ECO:0000256" key="11">
    <source>
        <dbReference type="ARBA" id="ARBA00032499"/>
    </source>
</evidence>
<dbReference type="GO" id="GO:0006355">
    <property type="term" value="P:regulation of DNA-templated transcription"/>
    <property type="evidence" value="ECO:0007669"/>
    <property type="project" value="InterPro"/>
</dbReference>
<evidence type="ECO:0000256" key="5">
    <source>
        <dbReference type="ARBA" id="ARBA00023125"/>
    </source>
</evidence>
<evidence type="ECO:0000313" key="13">
    <source>
        <dbReference type="Proteomes" id="UP000504612"/>
    </source>
</evidence>
<evidence type="ECO:0000256" key="12">
    <source>
        <dbReference type="SAM" id="MobiDB-lite"/>
    </source>
</evidence>
<dbReference type="PANTHER" id="PTHR14562">
    <property type="entry name" value="TATA BOX-BINDING PROTEIN ASSOCIATED FACTOR RNA POLYMERASE I SUBUNIT D"/>
    <property type="match status" value="1"/>
</dbReference>
<dbReference type="CTD" id="79101"/>
<evidence type="ECO:0000256" key="4">
    <source>
        <dbReference type="ARBA" id="ARBA00023015"/>
    </source>
</evidence>
<sequence>MSLESVKLISVIFSRSKTNMANEMGTAAAIPDNQDTEISGPSSSKHSRKKASNSARDAGQSSSVAMQRGPSSACLEAKTQKKLPKPKIDLRALFDYHFRRKQHRFRKRWNPRETKPSTSRRSARKWPGRQRIPEDEQRKRMKERGMVFPFVEKYYGRKHLPLKMVRQYEHAALKGFFKYIEMLKYEHHLKKSLTQLNAVGDLENECLESRRHKYLDDDGPVSPIAETSNEDSSNEDIGAKIVDNRCFILSCKIPKKKKNLYRRRK</sequence>
<proteinExistence type="predicted"/>
<gene>
    <name evidence="14" type="primary">TAF1D</name>
</gene>
<comment type="function">
    <text evidence="8">Component of the transcription factor SL1/TIF-IB complex, which is involved in the assembly of the PIC (preinitiation complex) during RNA polymerase I-dependent transcription. The rate of PIC formation probably is primarily dependent on the rate of association of SL1/TIF-IB with the rDNA promoter. SL1/TIF-IB is involved in stabilization of nucleolar transcription factor 1/UBTF on rDNA. Formation of SL1/TIF-IB excludes the association of TBP with TFIID subunits.</text>
</comment>
<evidence type="ECO:0000256" key="3">
    <source>
        <dbReference type="ARBA" id="ARBA00022553"/>
    </source>
</evidence>
<evidence type="ECO:0000256" key="2">
    <source>
        <dbReference type="ARBA" id="ARBA00018992"/>
    </source>
</evidence>
<evidence type="ECO:0000256" key="7">
    <source>
        <dbReference type="ARBA" id="ARBA00023242"/>
    </source>
</evidence>
<dbReference type="KEGG" id="nss:113420118"/>
<feature type="region of interest" description="Disordered" evidence="12">
    <location>
        <begin position="24"/>
        <end position="80"/>
    </location>
</feature>